<keyword evidence="1" id="KW-0687">Ribonucleoprotein</keyword>
<name>A6I6Q1_RAT</name>
<organism evidence="1 2">
    <name type="scientific">Rattus norvegicus</name>
    <name type="common">Rat</name>
    <dbReference type="NCBI Taxonomy" id="10116"/>
    <lineage>
        <taxon>Eukaryota</taxon>
        <taxon>Metazoa</taxon>
        <taxon>Chordata</taxon>
        <taxon>Craniata</taxon>
        <taxon>Vertebrata</taxon>
        <taxon>Euteleostomi</taxon>
        <taxon>Mammalia</taxon>
        <taxon>Eutheria</taxon>
        <taxon>Euarchontoglires</taxon>
        <taxon>Glires</taxon>
        <taxon>Rodentia</taxon>
        <taxon>Myomorpha</taxon>
        <taxon>Muroidea</taxon>
        <taxon>Muridae</taxon>
        <taxon>Murinae</taxon>
        <taxon>Rattus</taxon>
    </lineage>
</organism>
<accession>A6I6Q1</accession>
<dbReference type="AlphaFoldDB" id="A6I6Q1"/>
<reference evidence="1 2" key="1">
    <citation type="submission" date="2005-09" db="EMBL/GenBank/DDBJ databases">
        <authorList>
            <person name="Mural R.J."/>
            <person name="Li P.W."/>
            <person name="Adams M.D."/>
            <person name="Amanatides P.G."/>
            <person name="Baden-Tillson H."/>
            <person name="Barnstead M."/>
            <person name="Chin S.H."/>
            <person name="Dew I."/>
            <person name="Evans C.A."/>
            <person name="Ferriera S."/>
            <person name="Flanigan M."/>
            <person name="Fosler C."/>
            <person name="Glodek A."/>
            <person name="Gu Z."/>
            <person name="Holt R.A."/>
            <person name="Jennings D."/>
            <person name="Kraft C.L."/>
            <person name="Lu F."/>
            <person name="Nguyen T."/>
            <person name="Nusskern D.R."/>
            <person name="Pfannkoch C.M."/>
            <person name="Sitter C."/>
            <person name="Sutton G.G."/>
            <person name="Venter J.C."/>
            <person name="Wang Z."/>
            <person name="Woodage T."/>
            <person name="Zheng X.H."/>
            <person name="Zhong F."/>
        </authorList>
    </citation>
    <scope>NUCLEOTIDE SEQUENCE [LARGE SCALE GENOMIC DNA]</scope>
    <source>
        <strain>BN</strain>
        <strain evidence="2">Sprague-Dawley</strain>
    </source>
</reference>
<dbReference type="EMBL" id="CH473956">
    <property type="protein sequence ID" value="EDM18331.1"/>
    <property type="molecule type" value="Genomic_DNA"/>
</dbReference>
<evidence type="ECO:0000313" key="1">
    <source>
        <dbReference type="EMBL" id="EDM18331.1"/>
    </source>
</evidence>
<gene>
    <name evidence="1" type="primary">Mrpl48_predicted</name>
    <name evidence="1" type="ORF">rCG_39397</name>
</gene>
<protein>
    <submittedName>
        <fullName evidence="1">Mitochondrial ribosomal protein L48 (Predicted), isoform CRA_b</fullName>
    </submittedName>
</protein>
<evidence type="ECO:0000313" key="2">
    <source>
        <dbReference type="Proteomes" id="UP000234681"/>
    </source>
</evidence>
<dbReference type="Proteomes" id="UP000234681">
    <property type="component" value="Chromosome 1"/>
</dbReference>
<keyword evidence="1" id="KW-0689">Ribosomal protein</keyword>
<dbReference type="GO" id="GO:0005840">
    <property type="term" value="C:ribosome"/>
    <property type="evidence" value="ECO:0007669"/>
    <property type="project" value="UniProtKB-KW"/>
</dbReference>
<proteinExistence type="predicted"/>
<sequence length="53" mass="5745">MSGTLGKVLGLWTNTVSKQGFSLQRFRILGENPIYSAGEGLLCGCRGRSKERA</sequence>